<dbReference type="EMBL" id="JDFF01000022">
    <property type="protein sequence ID" value="EWC91882.1"/>
    <property type="molecule type" value="Genomic_DNA"/>
</dbReference>
<organism evidence="1 2">
    <name type="scientific">Porphyromonas catoniae ATCC 51270</name>
    <dbReference type="NCBI Taxonomy" id="887901"/>
    <lineage>
        <taxon>Bacteria</taxon>
        <taxon>Pseudomonadati</taxon>
        <taxon>Bacteroidota</taxon>
        <taxon>Bacteroidia</taxon>
        <taxon>Bacteroidales</taxon>
        <taxon>Porphyromonadaceae</taxon>
        <taxon>Porphyromonas</taxon>
    </lineage>
</organism>
<keyword evidence="2" id="KW-1185">Reference proteome</keyword>
<name>Z4WST2_9PORP</name>
<evidence type="ECO:0000313" key="1">
    <source>
        <dbReference type="EMBL" id="EWC91882.1"/>
    </source>
</evidence>
<gene>
    <name evidence="1" type="ORF">HMPREF0636_1450</name>
</gene>
<evidence type="ECO:0000313" key="2">
    <source>
        <dbReference type="Proteomes" id="UP000023482"/>
    </source>
</evidence>
<protein>
    <submittedName>
        <fullName evidence="1">Uncharacterized protein</fullName>
    </submittedName>
</protein>
<dbReference type="AlphaFoldDB" id="Z4WST2"/>
<accession>Z4WST2</accession>
<sequence>MQNKKTSFFLQLFQYPFRSSPLFHLTPTFTYLLGTTSPRLRTHSHLLWKAFLQVKTHSL</sequence>
<reference evidence="1 2" key="1">
    <citation type="submission" date="2014-01" db="EMBL/GenBank/DDBJ databases">
        <authorList>
            <person name="Durkin A.S."/>
            <person name="McCorrison J."/>
            <person name="Torralba M."/>
            <person name="Gillis M."/>
            <person name="Haft D.H."/>
            <person name="Methe B."/>
            <person name="Sutton G."/>
            <person name="Nelson K.E."/>
        </authorList>
    </citation>
    <scope>NUCLEOTIDE SEQUENCE [LARGE SCALE GENOMIC DNA]</scope>
    <source>
        <strain evidence="1 2">ATCC 51270</strain>
    </source>
</reference>
<comment type="caution">
    <text evidence="1">The sequence shown here is derived from an EMBL/GenBank/DDBJ whole genome shotgun (WGS) entry which is preliminary data.</text>
</comment>
<proteinExistence type="predicted"/>
<dbReference type="Proteomes" id="UP000023482">
    <property type="component" value="Unassembled WGS sequence"/>
</dbReference>